<feature type="domain" description="Cysteine rich" evidence="2">
    <location>
        <begin position="169"/>
        <end position="247"/>
    </location>
</feature>
<feature type="compositionally biased region" description="Polar residues" evidence="1">
    <location>
        <begin position="159"/>
        <end position="176"/>
    </location>
</feature>
<organism evidence="3">
    <name type="scientific">Campoletis sonorensis ichnovirus</name>
    <name type="common">CsIV</name>
    <dbReference type="NCBI Taxonomy" id="10484"/>
    <lineage>
        <taxon>Viruses</taxon>
        <taxon>Viruses incertae sedis</taxon>
        <taxon>Polydnaviriformidae</taxon>
        <taxon>Ichnoviriform</taxon>
    </lineage>
</organism>
<dbReference type="EMBL" id="U41656">
    <property type="protein sequence ID" value="AAB50955.1"/>
    <property type="molecule type" value="mRNA"/>
</dbReference>
<sequence length="322" mass="36019">MKFLWFALVAVVTVAAHPVVETSTEKEADGKTSPQCEPGCIGNYQPCIESTKPCCRLEDRTSVQFGRKEYICDRFFGGLCAPLDVINNLTLYKELSAQLNETNLAELSNLYFQGIKHTLGIKPEPKIEDAGKVEEVVKQSTDNMKLSTEAEREPGDKTVSGTENWVQSPDTDSPINNKPCIESTESRCRLENRTLVQFGREEDIYGRFLGGIYAPLIVVNNSTLYLELSKGMNETKLSNLSDWYIAAAVIPMPEFKPESKIEDERKSPEAPELESQCIPNYELCVNSKRPCCWENKLFAGSSKPRNFVCGLHGRSYCSPFDG</sequence>
<protein>
    <submittedName>
        <fullName evidence="3">VHv1.4 cysteine-rich protein</fullName>
    </submittedName>
</protein>
<evidence type="ECO:0000259" key="2">
    <source>
        <dbReference type="Pfam" id="PF08008"/>
    </source>
</evidence>
<dbReference type="Gene3D" id="4.10.40.20">
    <property type="match status" value="2"/>
</dbReference>
<dbReference type="SUPFAM" id="SSF57059">
    <property type="entry name" value="omega toxin-like"/>
    <property type="match status" value="3"/>
</dbReference>
<dbReference type="KEGG" id="vg:4056106"/>
<organismHost>
    <name type="scientific">Campoletis sonorensis</name>
    <dbReference type="NCBI Taxonomy" id="7416"/>
</organismHost>
<accession>Q76TK3</accession>
<feature type="domain" description="Cysteine rich" evidence="2">
    <location>
        <begin position="36"/>
        <end position="118"/>
    </location>
</feature>
<evidence type="ECO:0000256" key="1">
    <source>
        <dbReference type="SAM" id="MobiDB-lite"/>
    </source>
</evidence>
<reference evidence="3" key="1">
    <citation type="journal article" date="1996" name="J. Gen. Virol.">
        <title>Isolation and characterization of a member of the cysteine-rich gene family from Campoletis sonorensis polydnavirus.</title>
        <authorList>
            <person name="Cui L."/>
            <person name="Webb B.A."/>
        </authorList>
    </citation>
    <scope>NUCLEOTIDE SEQUENCE</scope>
</reference>
<name>Q76TK3_CSIV</name>
<dbReference type="RefSeq" id="YP_589077.1">
    <property type="nucleotide sequence ID" value="NC_008003.1"/>
</dbReference>
<proteinExistence type="evidence at transcript level"/>
<dbReference type="InterPro" id="IPR012641">
    <property type="entry name" value="Polydnavirus_Cys-rich"/>
</dbReference>
<dbReference type="GeneID" id="4056106"/>
<evidence type="ECO:0000313" key="3">
    <source>
        <dbReference type="EMBL" id="AAB50955.1"/>
    </source>
</evidence>
<dbReference type="Pfam" id="PF08008">
    <property type="entry name" value="Viral_cys_rich"/>
    <property type="match status" value="2"/>
</dbReference>
<gene>
    <name evidence="3" type="primary">VHv1.4</name>
</gene>
<feature type="region of interest" description="Disordered" evidence="1">
    <location>
        <begin position="146"/>
        <end position="178"/>
    </location>
</feature>